<feature type="region of interest" description="Disordered" evidence="1">
    <location>
        <begin position="468"/>
        <end position="523"/>
    </location>
</feature>
<feature type="compositionally biased region" description="Polar residues" evidence="1">
    <location>
        <begin position="352"/>
        <end position="362"/>
    </location>
</feature>
<feature type="compositionally biased region" description="Basic and acidic residues" evidence="1">
    <location>
        <begin position="177"/>
        <end position="191"/>
    </location>
</feature>
<feature type="compositionally biased region" description="Low complexity" evidence="1">
    <location>
        <begin position="235"/>
        <end position="251"/>
    </location>
</feature>
<feature type="region of interest" description="Disordered" evidence="1">
    <location>
        <begin position="347"/>
        <end position="368"/>
    </location>
</feature>
<keyword evidence="3" id="KW-1185">Reference proteome</keyword>
<organism evidence="2 3">
    <name type="scientific">Cronartium quercuum f. sp. fusiforme G11</name>
    <dbReference type="NCBI Taxonomy" id="708437"/>
    <lineage>
        <taxon>Eukaryota</taxon>
        <taxon>Fungi</taxon>
        <taxon>Dikarya</taxon>
        <taxon>Basidiomycota</taxon>
        <taxon>Pucciniomycotina</taxon>
        <taxon>Pucciniomycetes</taxon>
        <taxon>Pucciniales</taxon>
        <taxon>Coleosporiaceae</taxon>
        <taxon>Cronartium</taxon>
    </lineage>
</organism>
<evidence type="ECO:0000313" key="2">
    <source>
        <dbReference type="EMBL" id="KAG0141950.1"/>
    </source>
</evidence>
<sequence length="523" mass="58073">MMAKNHHSNHNLQSSLKISEPVGPPVPYLPPEHSPTSLRNKPEQAASSKKSKGLSQFIRGKSDHRPRVQTMGHVINSNSRIPTRSHLPMANSRPETLSHSPIAFKARREERQSHWRVPTLESRLRPQPSATRLAPPEKLELPFVAGCHHIGSRFSINTLMRAVDEVVPKTQDGFHLPHREKYLEAPNEDRMSAYPKIKGPYQPRSLLTRTRQAYRHENTGSSALSRRGSEEGYESAYSDDSPPSLDSNDGSVKTELSSEEDDYQYLNSGLYSHLKPVKEEEEDESALANNFENWVLDALQSPNRFNQPSPSSEAVNRRSKGWPCLKKPVEIDCFKASIQSSLQASSAPAGNFSASGFSTQDSDAPRPTTPLTIRKSCLKVPQCFAASHLLAPPLNSQTFPATGLAKTSPGQDQKPTTGPPVLVTQPWARARNQKPRPIGTKPQLQPSEASVTGQYRLLTPSFVPLSSPRRPFLEPTGKNMGRNMISTSGSRVTMIMSPLPLDDRQYEHSFETPRPAPPRPPQK</sequence>
<feature type="compositionally biased region" description="Basic and acidic residues" evidence="1">
    <location>
        <begin position="501"/>
        <end position="511"/>
    </location>
</feature>
<reference evidence="2" key="1">
    <citation type="submission" date="2013-11" db="EMBL/GenBank/DDBJ databases">
        <title>Genome sequence of the fusiform rust pathogen reveals effectors for host alternation and coevolution with pine.</title>
        <authorList>
            <consortium name="DOE Joint Genome Institute"/>
            <person name="Smith K."/>
            <person name="Pendleton A."/>
            <person name="Kubisiak T."/>
            <person name="Anderson C."/>
            <person name="Salamov A."/>
            <person name="Aerts A."/>
            <person name="Riley R."/>
            <person name="Clum A."/>
            <person name="Lindquist E."/>
            <person name="Ence D."/>
            <person name="Campbell M."/>
            <person name="Kronenberg Z."/>
            <person name="Feau N."/>
            <person name="Dhillon B."/>
            <person name="Hamelin R."/>
            <person name="Burleigh J."/>
            <person name="Smith J."/>
            <person name="Yandell M."/>
            <person name="Nelson C."/>
            <person name="Grigoriev I."/>
            <person name="Davis J."/>
        </authorList>
    </citation>
    <scope>NUCLEOTIDE SEQUENCE</scope>
    <source>
        <strain evidence="2">G11</strain>
    </source>
</reference>
<dbReference type="EMBL" id="MU167365">
    <property type="protein sequence ID" value="KAG0141950.1"/>
    <property type="molecule type" value="Genomic_DNA"/>
</dbReference>
<proteinExistence type="predicted"/>
<name>A0A9P6NDW6_9BASI</name>
<feature type="region of interest" description="Disordered" evidence="1">
    <location>
        <begin position="78"/>
        <end position="97"/>
    </location>
</feature>
<protein>
    <submittedName>
        <fullName evidence="2">Uncharacterized protein</fullName>
    </submittedName>
</protein>
<dbReference type="AlphaFoldDB" id="A0A9P6NDW6"/>
<gene>
    <name evidence="2" type="ORF">CROQUDRAFT_135864</name>
</gene>
<dbReference type="Proteomes" id="UP000886653">
    <property type="component" value="Unassembled WGS sequence"/>
</dbReference>
<feature type="compositionally biased region" description="Pro residues" evidence="1">
    <location>
        <begin position="22"/>
        <end position="33"/>
    </location>
</feature>
<evidence type="ECO:0000313" key="3">
    <source>
        <dbReference type="Proteomes" id="UP000886653"/>
    </source>
</evidence>
<evidence type="ECO:0000256" key="1">
    <source>
        <dbReference type="SAM" id="MobiDB-lite"/>
    </source>
</evidence>
<accession>A0A9P6NDW6</accession>
<feature type="region of interest" description="Disordered" evidence="1">
    <location>
        <begin position="1"/>
        <end position="68"/>
    </location>
</feature>
<feature type="compositionally biased region" description="Pro residues" evidence="1">
    <location>
        <begin position="514"/>
        <end position="523"/>
    </location>
</feature>
<dbReference type="OrthoDB" id="10517279at2759"/>
<feature type="region of interest" description="Disordered" evidence="1">
    <location>
        <begin position="400"/>
        <end position="450"/>
    </location>
</feature>
<comment type="caution">
    <text evidence="2">The sequence shown here is derived from an EMBL/GenBank/DDBJ whole genome shotgun (WGS) entry which is preliminary data.</text>
</comment>
<feature type="region of interest" description="Disordered" evidence="1">
    <location>
        <begin position="177"/>
        <end position="260"/>
    </location>
</feature>